<feature type="transmembrane region" description="Helical" evidence="1">
    <location>
        <begin position="7"/>
        <end position="28"/>
    </location>
</feature>
<proteinExistence type="predicted"/>
<dbReference type="AlphaFoldDB" id="A0A6H0SL61"/>
<organism evidence="2 3">
    <name type="scientific">Glutamicibacter mishrai</name>
    <dbReference type="NCBI Taxonomy" id="1775880"/>
    <lineage>
        <taxon>Bacteria</taxon>
        <taxon>Bacillati</taxon>
        <taxon>Actinomycetota</taxon>
        <taxon>Actinomycetes</taxon>
        <taxon>Micrococcales</taxon>
        <taxon>Micrococcaceae</taxon>
        <taxon>Glutamicibacter</taxon>
    </lineage>
</organism>
<keyword evidence="3" id="KW-1185">Reference proteome</keyword>
<sequence length="67" mass="7287">MKATFSTWYLTAIIVAGLAFFALALSAYATGQQALIFIGMGIFMVTTMTMASLFAQRQRKAQALDSK</sequence>
<keyword evidence="1" id="KW-0812">Transmembrane</keyword>
<name>A0A6H0SL61_9MICC</name>
<protein>
    <submittedName>
        <fullName evidence="2">Uncharacterized protein</fullName>
    </submittedName>
</protein>
<evidence type="ECO:0000256" key="1">
    <source>
        <dbReference type="SAM" id="Phobius"/>
    </source>
</evidence>
<dbReference type="RefSeq" id="WP_028268896.1">
    <property type="nucleotide sequence ID" value="NZ_CP032549.1"/>
</dbReference>
<keyword evidence="1" id="KW-1133">Transmembrane helix</keyword>
<keyword evidence="1" id="KW-0472">Membrane</keyword>
<reference evidence="2 3" key="1">
    <citation type="submission" date="2018-09" db="EMBL/GenBank/DDBJ databases">
        <title>Glutamicibacter mishrai S5-52T (LMG 29155T = KCTC 39846T).</title>
        <authorList>
            <person name="Das S.K."/>
        </authorList>
    </citation>
    <scope>NUCLEOTIDE SEQUENCE [LARGE SCALE GENOMIC DNA]</scope>
    <source>
        <strain evidence="2 3">S5-52</strain>
    </source>
</reference>
<evidence type="ECO:0000313" key="2">
    <source>
        <dbReference type="EMBL" id="QIV87301.1"/>
    </source>
</evidence>
<dbReference type="EMBL" id="CP032549">
    <property type="protein sequence ID" value="QIV87301.1"/>
    <property type="molecule type" value="Genomic_DNA"/>
</dbReference>
<feature type="transmembrane region" description="Helical" evidence="1">
    <location>
        <begin position="34"/>
        <end position="55"/>
    </location>
</feature>
<dbReference type="Proteomes" id="UP000502331">
    <property type="component" value="Chromosome"/>
</dbReference>
<evidence type="ECO:0000313" key="3">
    <source>
        <dbReference type="Proteomes" id="UP000502331"/>
    </source>
</evidence>
<accession>A0A6H0SL61</accession>
<gene>
    <name evidence="2" type="ORF">D3791_09305</name>
</gene>